<gene>
    <name evidence="1" type="ORF">DW265_08025</name>
</gene>
<comment type="caution">
    <text evidence="1">The sequence shown here is derived from an EMBL/GenBank/DDBJ whole genome shotgun (WGS) entry which is preliminary data.</text>
</comment>
<proteinExistence type="predicted"/>
<evidence type="ECO:0000313" key="1">
    <source>
        <dbReference type="EMBL" id="RHG25763.1"/>
    </source>
</evidence>
<organism evidence="1 2">
    <name type="scientific">Dorea longicatena</name>
    <dbReference type="NCBI Taxonomy" id="88431"/>
    <lineage>
        <taxon>Bacteria</taxon>
        <taxon>Bacillati</taxon>
        <taxon>Bacillota</taxon>
        <taxon>Clostridia</taxon>
        <taxon>Lachnospirales</taxon>
        <taxon>Lachnospiraceae</taxon>
        <taxon>Dorea</taxon>
    </lineage>
</organism>
<protein>
    <submittedName>
        <fullName evidence="1">Uncharacterized protein</fullName>
    </submittedName>
</protein>
<dbReference type="RefSeq" id="WP_118224933.1">
    <property type="nucleotide sequence ID" value="NZ_QRIC01000016.1"/>
</dbReference>
<reference evidence="1 2" key="1">
    <citation type="submission" date="2018-08" db="EMBL/GenBank/DDBJ databases">
        <title>A genome reference for cultivated species of the human gut microbiota.</title>
        <authorList>
            <person name="Zou Y."/>
            <person name="Xue W."/>
            <person name="Luo G."/>
        </authorList>
    </citation>
    <scope>NUCLEOTIDE SEQUENCE [LARGE SCALE GENOMIC DNA]</scope>
    <source>
        <strain evidence="1 2">AM22-22</strain>
    </source>
</reference>
<name>A0A414SV76_9FIRM</name>
<evidence type="ECO:0000313" key="2">
    <source>
        <dbReference type="Proteomes" id="UP000284095"/>
    </source>
</evidence>
<dbReference type="EMBL" id="QRIC01000016">
    <property type="protein sequence ID" value="RHG25763.1"/>
    <property type="molecule type" value="Genomic_DNA"/>
</dbReference>
<dbReference type="Proteomes" id="UP000284095">
    <property type="component" value="Unassembled WGS sequence"/>
</dbReference>
<sequence>MKEIDWLEDKAIKESKRQLVYECVKSIVRNEELKRAEEKKIFKDGKRKIQYDHADVNVMTVDEQIIYASIGKDTDKFIKARQEVIDLQEECKNCIPINQIRKLSMTDRIHLTCLAYVKYSNCLFSESIFDPKQGGADLTNLIYDYNFNSSVKILKNDLRPILNRLFGSDGDYFYGVGIKKSDIPAIQYLRCFLTKFNVCFDANKNYKRKEVTWNNYKYRTKAEMNIQRKAFTEFLAVILNNVSEDSIRKPKDYYTQKVIRQIGILDLIVRCNIFKCMHEGHEIQNITAIVKVLLEDGREEDVQISAGYCRQCNVYFIMESTYRELKRKGIILCRVTDSKTYAKGGFMNGSKLAQESILMQYGYNVSQTVGLSERQRQKILAVMIDNKVLSKSEIISYLDFFIRQHGSRNNMGIAISKWEDDREFVEHYRSGEYTKFGVNAIYRR</sequence>
<accession>A0A414SV76</accession>
<keyword evidence="2" id="KW-1185">Reference proteome</keyword>
<dbReference type="AlphaFoldDB" id="A0A414SV76"/>